<name>A0A0A0LRT5_CUCSA</name>
<keyword evidence="1" id="KW-0547">Nucleotide-binding</keyword>
<evidence type="ECO:0000313" key="5">
    <source>
        <dbReference type="Proteomes" id="UP000029981"/>
    </source>
</evidence>
<evidence type="ECO:0000256" key="2">
    <source>
        <dbReference type="ARBA" id="ARBA00022840"/>
    </source>
</evidence>
<protein>
    <submittedName>
        <fullName evidence="4">Uncharacterized protein</fullName>
    </submittedName>
</protein>
<feature type="compositionally biased region" description="Basic residues" evidence="3">
    <location>
        <begin position="39"/>
        <end position="48"/>
    </location>
</feature>
<reference evidence="4 5" key="2">
    <citation type="journal article" date="2009" name="PLoS ONE">
        <title>An integrated genetic and cytogenetic map of the cucumber genome.</title>
        <authorList>
            <person name="Ren Y."/>
            <person name="Zhang Z."/>
            <person name="Liu J."/>
            <person name="Staub J.E."/>
            <person name="Han Y."/>
            <person name="Cheng Z."/>
            <person name="Li X."/>
            <person name="Lu J."/>
            <person name="Miao H."/>
            <person name="Kang H."/>
            <person name="Xie B."/>
            <person name="Gu X."/>
            <person name="Wang X."/>
            <person name="Du Y."/>
            <person name="Jin W."/>
            <person name="Huang S."/>
        </authorList>
    </citation>
    <scope>NUCLEOTIDE SEQUENCE [LARGE SCALE GENOMIC DNA]</scope>
    <source>
        <strain evidence="5">cv. 9930</strain>
    </source>
</reference>
<dbReference type="Gramene" id="KGN63719">
    <property type="protein sequence ID" value="KGN63719"/>
    <property type="gene ID" value="Csa_1G013180"/>
</dbReference>
<dbReference type="InterPro" id="IPR050130">
    <property type="entry name" value="ClpA_ClpB"/>
</dbReference>
<evidence type="ECO:0000256" key="1">
    <source>
        <dbReference type="ARBA" id="ARBA00022741"/>
    </source>
</evidence>
<dbReference type="PANTHER" id="PTHR11638:SF18">
    <property type="entry name" value="HEAT SHOCK PROTEIN 104"/>
    <property type="match status" value="1"/>
</dbReference>
<feature type="region of interest" description="Disordered" evidence="3">
    <location>
        <begin position="39"/>
        <end position="84"/>
    </location>
</feature>
<keyword evidence="2" id="KW-0067">ATP-binding</keyword>
<dbReference type="EMBL" id="CM002922">
    <property type="protein sequence ID" value="KGN63719.1"/>
    <property type="molecule type" value="Genomic_DNA"/>
</dbReference>
<dbReference type="InterPro" id="IPR027417">
    <property type="entry name" value="P-loop_NTPase"/>
</dbReference>
<evidence type="ECO:0000256" key="3">
    <source>
        <dbReference type="SAM" id="MobiDB-lite"/>
    </source>
</evidence>
<dbReference type="Gene3D" id="3.40.50.300">
    <property type="entry name" value="P-loop containing nucleotide triphosphate hydrolases"/>
    <property type="match status" value="1"/>
</dbReference>
<dbReference type="AlphaFoldDB" id="A0A0A0LRT5"/>
<dbReference type="GO" id="GO:0005524">
    <property type="term" value="F:ATP binding"/>
    <property type="evidence" value="ECO:0007669"/>
    <property type="project" value="UniProtKB-KW"/>
</dbReference>
<dbReference type="Proteomes" id="UP000029981">
    <property type="component" value="Chromosome 1"/>
</dbReference>
<accession>A0A0A0LRT5</accession>
<dbReference type="STRING" id="3659.A0A0A0LRT5"/>
<keyword evidence="5" id="KW-1185">Reference proteome</keyword>
<proteinExistence type="predicted"/>
<organism evidence="4 5">
    <name type="scientific">Cucumis sativus</name>
    <name type="common">Cucumber</name>
    <dbReference type="NCBI Taxonomy" id="3659"/>
    <lineage>
        <taxon>Eukaryota</taxon>
        <taxon>Viridiplantae</taxon>
        <taxon>Streptophyta</taxon>
        <taxon>Embryophyta</taxon>
        <taxon>Tracheophyta</taxon>
        <taxon>Spermatophyta</taxon>
        <taxon>Magnoliopsida</taxon>
        <taxon>eudicotyledons</taxon>
        <taxon>Gunneridae</taxon>
        <taxon>Pentapetalae</taxon>
        <taxon>rosids</taxon>
        <taxon>fabids</taxon>
        <taxon>Cucurbitales</taxon>
        <taxon>Cucurbitaceae</taxon>
        <taxon>Benincaseae</taxon>
        <taxon>Cucumis</taxon>
    </lineage>
</organism>
<feature type="compositionally biased region" description="Basic and acidic residues" evidence="3">
    <location>
        <begin position="49"/>
        <end position="63"/>
    </location>
</feature>
<reference evidence="4 5" key="3">
    <citation type="journal article" date="2010" name="BMC Genomics">
        <title>Transcriptome sequencing and comparative analysis of cucumber flowers with different sex types.</title>
        <authorList>
            <person name="Guo S."/>
            <person name="Zheng Y."/>
            <person name="Joung J.G."/>
            <person name="Liu S."/>
            <person name="Zhang Z."/>
            <person name="Crasta O.R."/>
            <person name="Sobral B.W."/>
            <person name="Xu Y."/>
            <person name="Huang S."/>
            <person name="Fei Z."/>
        </authorList>
    </citation>
    <scope>NUCLEOTIDE SEQUENCE [LARGE SCALE GENOMIC DNA]</scope>
    <source>
        <strain evidence="5">cv. 9930</strain>
    </source>
</reference>
<sequence length="131" mass="15483">MLKMAESALETYGHDLAETAEKQTIDPIFRRRQEIRHLRRRKNSYRRSTRTENRLRKCPDQALRRKNRRTGHGSPTRRSNLRRAIGREIEECGDDGRTAAEILKPALWRGNFRCIGATTLKEYKRYIGEEI</sequence>
<gene>
    <name evidence="4" type="ORF">Csa_1G013180</name>
</gene>
<reference evidence="4 5" key="4">
    <citation type="journal article" date="2011" name="BMC Genomics">
        <title>RNA-Seq improves annotation of protein-coding genes in the cucumber genome.</title>
        <authorList>
            <person name="Li Z."/>
            <person name="Zhang Z."/>
            <person name="Yan P."/>
            <person name="Huang S."/>
            <person name="Fei Z."/>
            <person name="Lin K."/>
        </authorList>
    </citation>
    <scope>NUCLEOTIDE SEQUENCE [LARGE SCALE GENOMIC DNA]</scope>
    <source>
        <strain evidence="5">cv. 9930</strain>
    </source>
</reference>
<dbReference type="PANTHER" id="PTHR11638">
    <property type="entry name" value="ATP-DEPENDENT CLP PROTEASE"/>
    <property type="match status" value="1"/>
</dbReference>
<reference evidence="4 5" key="1">
    <citation type="journal article" date="2009" name="Nat. Genet.">
        <title>The genome of the cucumber, Cucumis sativus L.</title>
        <authorList>
            <person name="Huang S."/>
            <person name="Li R."/>
            <person name="Zhang Z."/>
            <person name="Li L."/>
            <person name="Gu X."/>
            <person name="Fan W."/>
            <person name="Lucas W.J."/>
            <person name="Wang X."/>
            <person name="Xie B."/>
            <person name="Ni P."/>
            <person name="Ren Y."/>
            <person name="Zhu H."/>
            <person name="Li J."/>
            <person name="Lin K."/>
            <person name="Jin W."/>
            <person name="Fei Z."/>
            <person name="Li G."/>
            <person name="Staub J."/>
            <person name="Kilian A."/>
            <person name="van der Vossen E.A."/>
            <person name="Wu Y."/>
            <person name="Guo J."/>
            <person name="He J."/>
            <person name="Jia Z."/>
            <person name="Ren Y."/>
            <person name="Tian G."/>
            <person name="Lu Y."/>
            <person name="Ruan J."/>
            <person name="Qian W."/>
            <person name="Wang M."/>
            <person name="Huang Q."/>
            <person name="Li B."/>
            <person name="Xuan Z."/>
            <person name="Cao J."/>
            <person name="Asan"/>
            <person name="Wu Z."/>
            <person name="Zhang J."/>
            <person name="Cai Q."/>
            <person name="Bai Y."/>
            <person name="Zhao B."/>
            <person name="Han Y."/>
            <person name="Li Y."/>
            <person name="Li X."/>
            <person name="Wang S."/>
            <person name="Shi Q."/>
            <person name="Liu S."/>
            <person name="Cho W.K."/>
            <person name="Kim J.Y."/>
            <person name="Xu Y."/>
            <person name="Heller-Uszynska K."/>
            <person name="Miao H."/>
            <person name="Cheng Z."/>
            <person name="Zhang S."/>
            <person name="Wu J."/>
            <person name="Yang Y."/>
            <person name="Kang H."/>
            <person name="Li M."/>
            <person name="Liang H."/>
            <person name="Ren X."/>
            <person name="Shi Z."/>
            <person name="Wen M."/>
            <person name="Jian M."/>
            <person name="Yang H."/>
            <person name="Zhang G."/>
            <person name="Yang Z."/>
            <person name="Chen R."/>
            <person name="Liu S."/>
            <person name="Li J."/>
            <person name="Ma L."/>
            <person name="Liu H."/>
            <person name="Zhou Y."/>
            <person name="Zhao J."/>
            <person name="Fang X."/>
            <person name="Li G."/>
            <person name="Fang L."/>
            <person name="Li Y."/>
            <person name="Liu D."/>
            <person name="Zheng H."/>
            <person name="Zhang Y."/>
            <person name="Qin N."/>
            <person name="Li Z."/>
            <person name="Yang G."/>
            <person name="Yang S."/>
            <person name="Bolund L."/>
            <person name="Kristiansen K."/>
            <person name="Zheng H."/>
            <person name="Li S."/>
            <person name="Zhang X."/>
            <person name="Yang H."/>
            <person name="Wang J."/>
            <person name="Sun R."/>
            <person name="Zhang B."/>
            <person name="Jiang S."/>
            <person name="Wang J."/>
            <person name="Du Y."/>
            <person name="Li S."/>
        </authorList>
    </citation>
    <scope>NUCLEOTIDE SEQUENCE [LARGE SCALE GENOMIC DNA]</scope>
    <source>
        <strain evidence="5">cv. 9930</strain>
    </source>
</reference>
<evidence type="ECO:0000313" key="4">
    <source>
        <dbReference type="EMBL" id="KGN63719.1"/>
    </source>
</evidence>